<gene>
    <name evidence="1" type="ORF">CLV62_12521</name>
</gene>
<dbReference type="EMBL" id="QICL01000025">
    <property type="protein sequence ID" value="PXV61188.1"/>
    <property type="molecule type" value="Genomic_DNA"/>
</dbReference>
<evidence type="ECO:0000313" key="1">
    <source>
        <dbReference type="EMBL" id="PXV61188.1"/>
    </source>
</evidence>
<proteinExistence type="predicted"/>
<accession>A0A2V3PM66</accession>
<name>A0A2V3PM66_9BACT</name>
<dbReference type="RefSeq" id="WP_110311813.1">
    <property type="nucleotide sequence ID" value="NZ_QICL01000025.1"/>
</dbReference>
<evidence type="ECO:0000313" key="2">
    <source>
        <dbReference type="Proteomes" id="UP000247973"/>
    </source>
</evidence>
<dbReference type="AlphaFoldDB" id="A0A2V3PM66"/>
<comment type="caution">
    <text evidence="1">The sequence shown here is derived from an EMBL/GenBank/DDBJ whole genome shotgun (WGS) entry which is preliminary data.</text>
</comment>
<organism evidence="1 2">
    <name type="scientific">Dysgonomonas alginatilytica</name>
    <dbReference type="NCBI Taxonomy" id="1605892"/>
    <lineage>
        <taxon>Bacteria</taxon>
        <taxon>Pseudomonadati</taxon>
        <taxon>Bacteroidota</taxon>
        <taxon>Bacteroidia</taxon>
        <taxon>Bacteroidales</taxon>
        <taxon>Dysgonomonadaceae</taxon>
        <taxon>Dysgonomonas</taxon>
    </lineage>
</organism>
<protein>
    <submittedName>
        <fullName evidence="1">Uncharacterized protein</fullName>
    </submittedName>
</protein>
<keyword evidence="2" id="KW-1185">Reference proteome</keyword>
<sequence>MNLFRKIPQKIRTWKHNRKDPKRVFPHTHHIINIAFSVGGVDYYQFDDVFNIPYERGLMALAIYEETRMNCSREYLEKHVEVMHELLHSNQVDIFKINQLNEQIKERLNISFDVSLLYKLASVVFFDKNENPSLYEPEYCDKKIAFWKEHRGVTDFFLQKPLLELIPFLQNVDFDLETYSDLIDKLDKIHLERLRLSKSKN</sequence>
<dbReference type="Proteomes" id="UP000247973">
    <property type="component" value="Unassembled WGS sequence"/>
</dbReference>
<reference evidence="1 2" key="1">
    <citation type="submission" date="2018-03" db="EMBL/GenBank/DDBJ databases">
        <title>Genomic Encyclopedia of Archaeal and Bacterial Type Strains, Phase II (KMG-II): from individual species to whole genera.</title>
        <authorList>
            <person name="Goeker M."/>
        </authorList>
    </citation>
    <scope>NUCLEOTIDE SEQUENCE [LARGE SCALE GENOMIC DNA]</scope>
    <source>
        <strain evidence="1 2">DSM 100214</strain>
    </source>
</reference>